<feature type="transmembrane region" description="Helical" evidence="1">
    <location>
        <begin position="169"/>
        <end position="188"/>
    </location>
</feature>
<protein>
    <submittedName>
        <fullName evidence="2">Uncharacterized protein</fullName>
    </submittedName>
</protein>
<keyword evidence="1" id="KW-0812">Transmembrane</keyword>
<gene>
    <name evidence="2" type="ORF">A3B14_02170</name>
</gene>
<evidence type="ECO:0000256" key="1">
    <source>
        <dbReference type="SAM" id="Phobius"/>
    </source>
</evidence>
<accession>A0A1G2U3Y2</accession>
<feature type="transmembrane region" description="Helical" evidence="1">
    <location>
        <begin position="194"/>
        <end position="214"/>
    </location>
</feature>
<sequence length="234" mass="26359">MKNSFLIKHGFLIVALLCSLLGIIISTLPIFIINYNKPTPPTIMSMPEITFLPVPILSLIPTSFVFFIIISTIFIKYLQKITPNKSPNGSISIWLVTCIKSFFTVLIGIFLILTVIMVMVIFGSSPGKSDPVTFYTISVLILFFIFQDISKRFLTAFEKMFAELNSKKMPLVTAMIATLLAVLVFLTMRFKIDTLPLLIEILSSIWMLTFSLLLNRAKNKVLVTSNNQYGKTNI</sequence>
<comment type="caution">
    <text evidence="2">The sequence shown here is derived from an EMBL/GenBank/DDBJ whole genome shotgun (WGS) entry which is preliminary data.</text>
</comment>
<feature type="transmembrane region" description="Helical" evidence="1">
    <location>
        <begin position="132"/>
        <end position="149"/>
    </location>
</feature>
<keyword evidence="1" id="KW-0472">Membrane</keyword>
<dbReference type="EMBL" id="MHWE01000010">
    <property type="protein sequence ID" value="OHB04194.1"/>
    <property type="molecule type" value="Genomic_DNA"/>
</dbReference>
<feature type="transmembrane region" description="Helical" evidence="1">
    <location>
        <begin position="55"/>
        <end position="79"/>
    </location>
</feature>
<organism evidence="2 3">
    <name type="scientific">Candidatus Zambryskibacteria bacterium RIFCSPLOWO2_01_FULL_45_21</name>
    <dbReference type="NCBI Taxonomy" id="1802761"/>
    <lineage>
        <taxon>Bacteria</taxon>
        <taxon>Candidatus Zambryskiibacteriota</taxon>
    </lineage>
</organism>
<evidence type="ECO:0000313" key="3">
    <source>
        <dbReference type="Proteomes" id="UP000176800"/>
    </source>
</evidence>
<dbReference type="AlphaFoldDB" id="A0A1G2U3Y2"/>
<keyword evidence="1" id="KW-1133">Transmembrane helix</keyword>
<reference evidence="2 3" key="1">
    <citation type="journal article" date="2016" name="Nat. Commun.">
        <title>Thousands of microbial genomes shed light on interconnected biogeochemical processes in an aquifer system.</title>
        <authorList>
            <person name="Anantharaman K."/>
            <person name="Brown C.T."/>
            <person name="Hug L.A."/>
            <person name="Sharon I."/>
            <person name="Castelle C.J."/>
            <person name="Probst A.J."/>
            <person name="Thomas B.C."/>
            <person name="Singh A."/>
            <person name="Wilkins M.J."/>
            <person name="Karaoz U."/>
            <person name="Brodie E.L."/>
            <person name="Williams K.H."/>
            <person name="Hubbard S.S."/>
            <person name="Banfield J.F."/>
        </authorList>
    </citation>
    <scope>NUCLEOTIDE SEQUENCE [LARGE SCALE GENOMIC DNA]</scope>
</reference>
<feature type="transmembrane region" description="Helical" evidence="1">
    <location>
        <begin position="91"/>
        <end position="120"/>
    </location>
</feature>
<feature type="transmembrane region" description="Helical" evidence="1">
    <location>
        <begin position="12"/>
        <end position="35"/>
    </location>
</feature>
<dbReference type="Proteomes" id="UP000176800">
    <property type="component" value="Unassembled WGS sequence"/>
</dbReference>
<proteinExistence type="predicted"/>
<name>A0A1G2U3Y2_9BACT</name>
<evidence type="ECO:0000313" key="2">
    <source>
        <dbReference type="EMBL" id="OHB04194.1"/>
    </source>
</evidence>